<sequence length="426" mass="44970">MRIAYLLADPGIGVFGTKGASVHVQEMVRALRAHGHEVTVYCTKRGDRPGRPETESVPEDLADLPVVVVPVPGAKDAAAREAGVAHVAAEMAQLAALDGAEAVYERYALFSDAGARLAARTGIPFAVEVNAPLIAEQQTHRSLHDEASAWEATRRTFAAADIVACVSGPVADWVRQVEGDAAVTVIPNGVNTDRIRPGLGADADTDADAEHFASLRTFTVGFVGTLKPWHGTEILLQAVAAATGNAADAGGTRPWRLEICGAGPQLDPLRDLARRLGLQDSIHFHGAVAPARVPEILGRFDVAVAPYPMPSPGAEHYFSPLKVYEYLAAEVAVVASAVGELPEVLGDGGHGLLVAPGDVDALANALDQLARRPELRARLAASGRAAAVAEHSWQRRCAQLLALLPQPGRRLEHHAELQAPEQVSPR</sequence>
<dbReference type="InterPro" id="IPR001296">
    <property type="entry name" value="Glyco_trans_1"/>
</dbReference>
<dbReference type="Pfam" id="PF13439">
    <property type="entry name" value="Glyco_transf_4"/>
    <property type="match status" value="1"/>
</dbReference>
<evidence type="ECO:0000256" key="2">
    <source>
        <dbReference type="ARBA" id="ARBA00022679"/>
    </source>
</evidence>
<dbReference type="RefSeq" id="WP_344744502.1">
    <property type="nucleotide sequence ID" value="NZ_BAAAVT010000013.1"/>
</dbReference>
<feature type="domain" description="Glycosyl transferase family 1" evidence="3">
    <location>
        <begin position="215"/>
        <end position="384"/>
    </location>
</feature>
<dbReference type="PANTHER" id="PTHR12526:SF636">
    <property type="entry name" value="BLL3647 PROTEIN"/>
    <property type="match status" value="1"/>
</dbReference>
<feature type="domain" description="Glycosyltransferase subfamily 4-like N-terminal" evidence="4">
    <location>
        <begin position="19"/>
        <end position="194"/>
    </location>
</feature>
<keyword evidence="2" id="KW-0808">Transferase</keyword>
<evidence type="ECO:0000256" key="1">
    <source>
        <dbReference type="ARBA" id="ARBA00022676"/>
    </source>
</evidence>
<dbReference type="CDD" id="cd03801">
    <property type="entry name" value="GT4_PimA-like"/>
    <property type="match status" value="1"/>
</dbReference>
<accession>A0ABP6M255</accession>
<evidence type="ECO:0000259" key="3">
    <source>
        <dbReference type="Pfam" id="PF00534"/>
    </source>
</evidence>
<evidence type="ECO:0000313" key="6">
    <source>
        <dbReference type="Proteomes" id="UP001500236"/>
    </source>
</evidence>
<protein>
    <submittedName>
        <fullName evidence="5">Glycosyltransferase family 4 protein</fullName>
    </submittedName>
</protein>
<dbReference type="PANTHER" id="PTHR12526">
    <property type="entry name" value="GLYCOSYLTRANSFERASE"/>
    <property type="match status" value="1"/>
</dbReference>
<comment type="caution">
    <text evidence="5">The sequence shown here is derived from an EMBL/GenBank/DDBJ whole genome shotgun (WGS) entry which is preliminary data.</text>
</comment>
<keyword evidence="1" id="KW-0328">Glycosyltransferase</keyword>
<name>A0ABP6M255_9MICC</name>
<dbReference type="Gene3D" id="3.40.50.2000">
    <property type="entry name" value="Glycogen Phosphorylase B"/>
    <property type="match status" value="2"/>
</dbReference>
<evidence type="ECO:0000313" key="5">
    <source>
        <dbReference type="EMBL" id="GAA3068235.1"/>
    </source>
</evidence>
<keyword evidence="6" id="KW-1185">Reference proteome</keyword>
<gene>
    <name evidence="5" type="ORF">GCM10010529_21100</name>
</gene>
<dbReference type="Pfam" id="PF00534">
    <property type="entry name" value="Glycos_transf_1"/>
    <property type="match status" value="1"/>
</dbReference>
<dbReference type="EMBL" id="BAAAVT010000013">
    <property type="protein sequence ID" value="GAA3068235.1"/>
    <property type="molecule type" value="Genomic_DNA"/>
</dbReference>
<proteinExistence type="predicted"/>
<organism evidence="5 6">
    <name type="scientific">Nesterenkonia aethiopica</name>
    <dbReference type="NCBI Taxonomy" id="269144"/>
    <lineage>
        <taxon>Bacteria</taxon>
        <taxon>Bacillati</taxon>
        <taxon>Actinomycetota</taxon>
        <taxon>Actinomycetes</taxon>
        <taxon>Micrococcales</taxon>
        <taxon>Micrococcaceae</taxon>
        <taxon>Nesterenkonia</taxon>
    </lineage>
</organism>
<dbReference type="Proteomes" id="UP001500236">
    <property type="component" value="Unassembled WGS sequence"/>
</dbReference>
<dbReference type="SUPFAM" id="SSF53756">
    <property type="entry name" value="UDP-Glycosyltransferase/glycogen phosphorylase"/>
    <property type="match status" value="1"/>
</dbReference>
<reference evidence="6" key="1">
    <citation type="journal article" date="2019" name="Int. J. Syst. Evol. Microbiol.">
        <title>The Global Catalogue of Microorganisms (GCM) 10K type strain sequencing project: providing services to taxonomists for standard genome sequencing and annotation.</title>
        <authorList>
            <consortium name="The Broad Institute Genomics Platform"/>
            <consortium name="The Broad Institute Genome Sequencing Center for Infectious Disease"/>
            <person name="Wu L."/>
            <person name="Ma J."/>
        </authorList>
    </citation>
    <scope>NUCLEOTIDE SEQUENCE [LARGE SCALE GENOMIC DNA]</scope>
    <source>
        <strain evidence="6">JCM 14309</strain>
    </source>
</reference>
<evidence type="ECO:0000259" key="4">
    <source>
        <dbReference type="Pfam" id="PF13439"/>
    </source>
</evidence>
<dbReference type="InterPro" id="IPR028098">
    <property type="entry name" value="Glyco_trans_4-like_N"/>
</dbReference>